<evidence type="ECO:0000256" key="3">
    <source>
        <dbReference type="ARBA" id="ARBA00023239"/>
    </source>
</evidence>
<dbReference type="AlphaFoldDB" id="A0A379A0B1"/>
<evidence type="ECO:0000313" key="5">
    <source>
        <dbReference type="EMBL" id="SUB02817.1"/>
    </source>
</evidence>
<dbReference type="RefSeq" id="WP_019966004.1">
    <property type="nucleotide sequence ID" value="NZ_UGSK01000001.1"/>
</dbReference>
<dbReference type="SUPFAM" id="SSF51569">
    <property type="entry name" value="Aldolase"/>
    <property type="match status" value="1"/>
</dbReference>
<dbReference type="PROSITE" id="PS50991">
    <property type="entry name" value="PYR_CT"/>
    <property type="match status" value="1"/>
</dbReference>
<dbReference type="Pfam" id="PF00682">
    <property type="entry name" value="HMGL-like"/>
    <property type="match status" value="1"/>
</dbReference>
<dbReference type="EMBL" id="UGSK01000001">
    <property type="protein sequence ID" value="SUB02817.1"/>
    <property type="molecule type" value="Genomic_DNA"/>
</dbReference>
<dbReference type="InterPro" id="IPR013785">
    <property type="entry name" value="Aldolase_TIM"/>
</dbReference>
<evidence type="ECO:0000313" key="6">
    <source>
        <dbReference type="Proteomes" id="UP000255000"/>
    </source>
</evidence>
<dbReference type="InterPro" id="IPR043594">
    <property type="entry name" value="HMGL"/>
</dbReference>
<comment type="similarity">
    <text evidence="1">Belongs to the HMG-CoA lyase family.</text>
</comment>
<dbReference type="CDD" id="cd07938">
    <property type="entry name" value="DRE_TIM_HMGL"/>
    <property type="match status" value="1"/>
</dbReference>
<evidence type="ECO:0000256" key="1">
    <source>
        <dbReference type="ARBA" id="ARBA00009405"/>
    </source>
</evidence>
<sequence length="285" mass="29922">MTGFVTLFEMGPRDGLQNEKAQIATADKIRLVDMLSACGFAKIEVTSFVSPKWVPQMADAADVLAGIHRRPQTAYTALTPNVKGYEAARAAGADEVAVFGSASEGFSRKNINCSIAESLERFRPLVDKALEDGIPVRGYISCITDCPYDGPTPPENVADVAAKLLAMGCYEISLGDTIGTGTPETIGRMLDAVLAQVPAQKLAGHYHDTKGLALANVEVSLEKGLRVFDAAVGGLGGCPYAPGAKGNVATEAVAALLADKGFETGLDKERLAEAGAFARTLRKDT</sequence>
<feature type="domain" description="Pyruvate carboxyltransferase" evidence="4">
    <location>
        <begin position="5"/>
        <end position="272"/>
    </location>
</feature>
<keyword evidence="3 5" id="KW-0456">Lyase</keyword>
<dbReference type="Gene3D" id="3.20.20.70">
    <property type="entry name" value="Aldolase class I"/>
    <property type="match status" value="1"/>
</dbReference>
<reference evidence="5 6" key="1">
    <citation type="submission" date="2018-06" db="EMBL/GenBank/DDBJ databases">
        <authorList>
            <consortium name="Pathogen Informatics"/>
            <person name="Doyle S."/>
        </authorList>
    </citation>
    <scope>NUCLEOTIDE SEQUENCE [LARGE SCALE GENOMIC DNA]</scope>
    <source>
        <strain evidence="5 6">NCTC13350</strain>
    </source>
</reference>
<keyword evidence="2" id="KW-0479">Metal-binding</keyword>
<dbReference type="Proteomes" id="UP000255000">
    <property type="component" value="Unassembled WGS sequence"/>
</dbReference>
<dbReference type="GO" id="GO:0006552">
    <property type="term" value="P:L-leucine catabolic process"/>
    <property type="evidence" value="ECO:0007669"/>
    <property type="project" value="TreeGrafter"/>
</dbReference>
<dbReference type="GO" id="GO:0004419">
    <property type="term" value="F:hydroxymethylglutaryl-CoA lyase activity"/>
    <property type="evidence" value="ECO:0007669"/>
    <property type="project" value="UniProtKB-EC"/>
</dbReference>
<dbReference type="EC" id="4.1.3.4" evidence="5"/>
<dbReference type="PANTHER" id="PTHR42738:SF7">
    <property type="entry name" value="HYDROXYMETHYLGLUTARYL-COA LYASE"/>
    <property type="match status" value="1"/>
</dbReference>
<dbReference type="FunFam" id="3.20.20.70:FF:000071">
    <property type="entry name" value="Hydroxymethylglutaryl-CoA lyase"/>
    <property type="match status" value="1"/>
</dbReference>
<organism evidence="5 6">
    <name type="scientific">Pannonibacter phragmitetus</name>
    <dbReference type="NCBI Taxonomy" id="121719"/>
    <lineage>
        <taxon>Bacteria</taxon>
        <taxon>Pseudomonadati</taxon>
        <taxon>Pseudomonadota</taxon>
        <taxon>Alphaproteobacteria</taxon>
        <taxon>Hyphomicrobiales</taxon>
        <taxon>Stappiaceae</taxon>
        <taxon>Pannonibacter</taxon>
    </lineage>
</organism>
<evidence type="ECO:0000259" key="4">
    <source>
        <dbReference type="PROSITE" id="PS50991"/>
    </source>
</evidence>
<protein>
    <submittedName>
        <fullName evidence="5">Hydroxymethylglutaryl-CoA lyase yngG</fullName>
        <ecNumber evidence="5">4.1.3.4</ecNumber>
    </submittedName>
</protein>
<dbReference type="GO" id="GO:0046872">
    <property type="term" value="F:metal ion binding"/>
    <property type="evidence" value="ECO:0007669"/>
    <property type="project" value="UniProtKB-KW"/>
</dbReference>
<dbReference type="GO" id="GO:0046951">
    <property type="term" value="P:ketone body biosynthetic process"/>
    <property type="evidence" value="ECO:0007669"/>
    <property type="project" value="TreeGrafter"/>
</dbReference>
<gene>
    <name evidence="5" type="primary">yngG_1</name>
    <name evidence="5" type="ORF">NCTC13350_03790</name>
</gene>
<evidence type="ECO:0000256" key="2">
    <source>
        <dbReference type="ARBA" id="ARBA00022723"/>
    </source>
</evidence>
<name>A0A379A0B1_9HYPH</name>
<accession>A0A379A0B1</accession>
<dbReference type="NCBIfam" id="NF004283">
    <property type="entry name" value="PRK05692.1"/>
    <property type="match status" value="1"/>
</dbReference>
<proteinExistence type="inferred from homology"/>
<dbReference type="OrthoDB" id="9784013at2"/>
<dbReference type="InterPro" id="IPR000891">
    <property type="entry name" value="PYR_CT"/>
</dbReference>
<dbReference type="PANTHER" id="PTHR42738">
    <property type="entry name" value="HYDROXYMETHYLGLUTARYL-COA LYASE"/>
    <property type="match status" value="1"/>
</dbReference>